<dbReference type="GO" id="GO:0003924">
    <property type="term" value="F:GTPase activity"/>
    <property type="evidence" value="ECO:0007669"/>
    <property type="project" value="UniProtKB-UniRule"/>
</dbReference>
<dbReference type="GO" id="GO:0043022">
    <property type="term" value="F:ribosome binding"/>
    <property type="evidence" value="ECO:0007669"/>
    <property type="project" value="TreeGrafter"/>
</dbReference>
<dbReference type="Pfam" id="PF16360">
    <property type="entry name" value="GTP-bdg_M"/>
    <property type="match status" value="1"/>
</dbReference>
<dbReference type="Pfam" id="PF01926">
    <property type="entry name" value="MMR_HSR1"/>
    <property type="match status" value="1"/>
</dbReference>
<dbReference type="Gene3D" id="3.40.50.300">
    <property type="entry name" value="P-loop containing nucleotide triphosphate hydrolases"/>
    <property type="match status" value="1"/>
</dbReference>
<dbReference type="Proteomes" id="UP000481339">
    <property type="component" value="Unassembled WGS sequence"/>
</dbReference>
<dbReference type="InterPro" id="IPR027417">
    <property type="entry name" value="P-loop_NTPase"/>
</dbReference>
<dbReference type="InterPro" id="IPR030394">
    <property type="entry name" value="G_HFLX_dom"/>
</dbReference>
<dbReference type="GO" id="GO:0005737">
    <property type="term" value="C:cytoplasm"/>
    <property type="evidence" value="ECO:0007669"/>
    <property type="project" value="UniProtKB-SubCell"/>
</dbReference>
<keyword evidence="4" id="KW-0460">Magnesium</keyword>
<dbReference type="GO" id="GO:0046872">
    <property type="term" value="F:metal ion binding"/>
    <property type="evidence" value="ECO:0007669"/>
    <property type="project" value="UniProtKB-KW"/>
</dbReference>
<evidence type="ECO:0000256" key="4">
    <source>
        <dbReference type="ARBA" id="ARBA00022842"/>
    </source>
</evidence>
<dbReference type="InterPro" id="IPR032305">
    <property type="entry name" value="GTP-bd_M"/>
</dbReference>
<dbReference type="Gene3D" id="6.10.250.2860">
    <property type="match status" value="1"/>
</dbReference>
<evidence type="ECO:0000259" key="7">
    <source>
        <dbReference type="PROSITE" id="PS51705"/>
    </source>
</evidence>
<comment type="similarity">
    <text evidence="6">Belongs to the TRAFAC class OBG-HflX-like GTPase superfamily. HflX GTPase family.</text>
</comment>
<dbReference type="InterPro" id="IPR025121">
    <property type="entry name" value="GTPase_HflX_N"/>
</dbReference>
<protein>
    <recommendedName>
        <fullName evidence="6">GTPase HflX</fullName>
    </recommendedName>
    <alternativeName>
        <fullName evidence="6">GTP-binding protein HflX</fullName>
    </alternativeName>
</protein>
<keyword evidence="9" id="KW-1185">Reference proteome</keyword>
<dbReference type="Pfam" id="PF13167">
    <property type="entry name" value="GTP-bdg_N"/>
    <property type="match status" value="1"/>
</dbReference>
<dbReference type="PANTHER" id="PTHR10229:SF0">
    <property type="entry name" value="GTP-BINDING PROTEIN 6-RELATED"/>
    <property type="match status" value="1"/>
</dbReference>
<evidence type="ECO:0000256" key="1">
    <source>
        <dbReference type="ARBA" id="ARBA00022490"/>
    </source>
</evidence>
<dbReference type="PRINTS" id="PR00326">
    <property type="entry name" value="GTP1OBG"/>
</dbReference>
<comment type="function">
    <text evidence="6">GTPase that associates with the 50S ribosomal subunit and may have a role during protein synthesis or ribosome biogenesis.</text>
</comment>
<organism evidence="8 9">
    <name type="scientific">Pseudoclavibacter caeni</name>
    <dbReference type="NCBI Taxonomy" id="908846"/>
    <lineage>
        <taxon>Bacteria</taxon>
        <taxon>Bacillati</taxon>
        <taxon>Actinomycetota</taxon>
        <taxon>Actinomycetes</taxon>
        <taxon>Micrococcales</taxon>
        <taxon>Microbacteriaceae</taxon>
        <taxon>Pseudoclavibacter</taxon>
    </lineage>
</organism>
<dbReference type="FunFam" id="3.40.50.11060:FF:000001">
    <property type="entry name" value="GTPase HflX"/>
    <property type="match status" value="1"/>
</dbReference>
<accession>A0A7C8BMY0</accession>
<dbReference type="OrthoDB" id="9812272at2"/>
<sequence>MIESRPVDELLDRIEARVRATDDVEVVVDHARADEPHALSEGAQALQHEAAAAHGGDEERLDRQALRRVAGLSTELEDVSEVEYRRLRLENVVLIGVYTQGDQAEAEHSLAELAALAETAGSRVLDALLQRRPTPDPSTYLGRGRARELRDLVAELGADTVIADTELAPSQRRALEDVVRVKVVDRTALILDIFAQHAKSREAKAQVELAQLEYMLPRLRGWGGSLSRQAGGRAVAGEGIGSRGPGETKIELDRRAIHTRMARLRRQIRAMGPAREAKRANRVRHEIPSAAIIGYTNAGKSSLLNRLTGSDELVENRLFATLDATVRRREARDGRVYTLSDTVGFVRRLPHQLVEAFRSTFEEARDADLLVHVVDASHPDPAAQIAAVRGVLAESGLADVSELLVFNKVDLVDAERRMVLRGIDPDASFVSTRTGEGIAELTARIEAALPDPGVDVDVVVPYEHGELVSSAHEHGRVSGEEYLAEGTRLRARVSPGLAERLHAVAVAETPVQAAAEPPVQQG</sequence>
<keyword evidence="5 6" id="KW-0342">GTP-binding</keyword>
<evidence type="ECO:0000256" key="2">
    <source>
        <dbReference type="ARBA" id="ARBA00022723"/>
    </source>
</evidence>
<dbReference type="Gene3D" id="3.40.50.11060">
    <property type="entry name" value="GTPase HflX, N-terminal domain"/>
    <property type="match status" value="1"/>
</dbReference>
<keyword evidence="3 6" id="KW-0547">Nucleotide-binding</keyword>
<feature type="domain" description="Hflx-type G" evidence="7">
    <location>
        <begin position="288"/>
        <end position="453"/>
    </location>
</feature>
<keyword evidence="1 6" id="KW-0963">Cytoplasm</keyword>
<dbReference type="InterPro" id="IPR006073">
    <property type="entry name" value="GTP-bd"/>
</dbReference>
<dbReference type="HAMAP" id="MF_00900">
    <property type="entry name" value="GTPase_HflX"/>
    <property type="match status" value="1"/>
</dbReference>
<dbReference type="InterPro" id="IPR042108">
    <property type="entry name" value="GTPase_HflX_N_sf"/>
</dbReference>
<dbReference type="NCBIfam" id="TIGR03156">
    <property type="entry name" value="GTP_HflX"/>
    <property type="match status" value="1"/>
</dbReference>
<comment type="subunit">
    <text evidence="6">Monomer. Associates with the 50S ribosomal subunit.</text>
</comment>
<dbReference type="RefSeq" id="WP_158036340.1">
    <property type="nucleotide sequence ID" value="NZ_BAAAZV010000020.1"/>
</dbReference>
<comment type="caution">
    <text evidence="8">The sequence shown here is derived from an EMBL/GenBank/DDBJ whole genome shotgun (WGS) entry which is preliminary data.</text>
</comment>
<dbReference type="PROSITE" id="PS51705">
    <property type="entry name" value="G_HFLX"/>
    <property type="match status" value="1"/>
</dbReference>
<reference evidence="8 9" key="1">
    <citation type="submission" date="2019-09" db="EMBL/GenBank/DDBJ databases">
        <title>Phylogeny of genus Pseudoclavibacter and closely related genus.</title>
        <authorList>
            <person name="Li Y."/>
        </authorList>
    </citation>
    <scope>NUCLEOTIDE SEQUENCE [LARGE SCALE GENOMIC DNA]</scope>
    <source>
        <strain evidence="8 9">JCM 16921</strain>
    </source>
</reference>
<dbReference type="AlphaFoldDB" id="A0A7C8BMY0"/>
<dbReference type="PANTHER" id="PTHR10229">
    <property type="entry name" value="GTP-BINDING PROTEIN HFLX"/>
    <property type="match status" value="1"/>
</dbReference>
<dbReference type="SUPFAM" id="SSF52540">
    <property type="entry name" value="P-loop containing nucleoside triphosphate hydrolases"/>
    <property type="match status" value="1"/>
</dbReference>
<proteinExistence type="inferred from homology"/>
<evidence type="ECO:0000256" key="5">
    <source>
        <dbReference type="ARBA" id="ARBA00023134"/>
    </source>
</evidence>
<gene>
    <name evidence="6 8" type="primary">hflX</name>
    <name evidence="8" type="ORF">F8O02_05955</name>
</gene>
<dbReference type="InterPro" id="IPR016496">
    <property type="entry name" value="GTPase_HflX"/>
</dbReference>
<evidence type="ECO:0000256" key="6">
    <source>
        <dbReference type="HAMAP-Rule" id="MF_00900"/>
    </source>
</evidence>
<evidence type="ECO:0000256" key="3">
    <source>
        <dbReference type="ARBA" id="ARBA00022741"/>
    </source>
</evidence>
<dbReference type="GO" id="GO:0005525">
    <property type="term" value="F:GTP binding"/>
    <property type="evidence" value="ECO:0007669"/>
    <property type="project" value="UniProtKB-UniRule"/>
</dbReference>
<comment type="subcellular location">
    <subcellularLocation>
        <location evidence="6">Cytoplasm</location>
    </subcellularLocation>
    <text evidence="6">May associate with membranes.</text>
</comment>
<evidence type="ECO:0000313" key="8">
    <source>
        <dbReference type="EMBL" id="KAB1631871.1"/>
    </source>
</evidence>
<name>A0A7C8BMY0_9MICO</name>
<keyword evidence="2" id="KW-0479">Metal-binding</keyword>
<dbReference type="EMBL" id="WBKA01000004">
    <property type="protein sequence ID" value="KAB1631871.1"/>
    <property type="molecule type" value="Genomic_DNA"/>
</dbReference>
<dbReference type="CDD" id="cd01878">
    <property type="entry name" value="HflX"/>
    <property type="match status" value="1"/>
</dbReference>
<evidence type="ECO:0000313" key="9">
    <source>
        <dbReference type="Proteomes" id="UP000481339"/>
    </source>
</evidence>